<dbReference type="CDD" id="cd01276">
    <property type="entry name" value="PKCI_related"/>
    <property type="match status" value="1"/>
</dbReference>
<evidence type="ECO:0000313" key="6">
    <source>
        <dbReference type="Proteomes" id="UP000612585"/>
    </source>
</evidence>
<dbReference type="SUPFAM" id="SSF54197">
    <property type="entry name" value="HIT-like"/>
    <property type="match status" value="1"/>
</dbReference>
<proteinExistence type="predicted"/>
<sequence length="116" mass="11748">MSEDCLFCRISAGEIPATVVHETGTVLAFRDIAPQAPVHVVVIPRAHHADVITLAEADPGLASEVLAAAGAVAKAEGLTGTGFRVVFNTGAHAGQTVFHVHAHVLGGGPLGALASR</sequence>
<evidence type="ECO:0000259" key="4">
    <source>
        <dbReference type="PROSITE" id="PS51084"/>
    </source>
</evidence>
<dbReference type="AlphaFoldDB" id="A0A8J3ZC92"/>
<feature type="domain" description="HIT" evidence="4">
    <location>
        <begin position="6"/>
        <end position="115"/>
    </location>
</feature>
<dbReference type="EMBL" id="BOPG01000065">
    <property type="protein sequence ID" value="GIJ61334.1"/>
    <property type="molecule type" value="Genomic_DNA"/>
</dbReference>
<dbReference type="InterPro" id="IPR036265">
    <property type="entry name" value="HIT-like_sf"/>
</dbReference>
<name>A0A8J3ZC92_9ACTN</name>
<feature type="active site" description="Tele-AMP-histidine intermediate" evidence="1">
    <location>
        <position position="101"/>
    </location>
</feature>
<evidence type="ECO:0000256" key="2">
    <source>
        <dbReference type="PIRSR" id="PIRSR601310-3"/>
    </source>
</evidence>
<dbReference type="Proteomes" id="UP000612585">
    <property type="component" value="Unassembled WGS sequence"/>
</dbReference>
<dbReference type="RefSeq" id="WP_204006195.1">
    <property type="nucleotide sequence ID" value="NZ_BOPG01000065.1"/>
</dbReference>
<dbReference type="Pfam" id="PF01230">
    <property type="entry name" value="HIT"/>
    <property type="match status" value="1"/>
</dbReference>
<accession>A0A8J3ZC92</accession>
<evidence type="ECO:0000256" key="3">
    <source>
        <dbReference type="PROSITE-ProRule" id="PRU00464"/>
    </source>
</evidence>
<dbReference type="GO" id="GO:0003824">
    <property type="term" value="F:catalytic activity"/>
    <property type="evidence" value="ECO:0007669"/>
    <property type="project" value="InterPro"/>
</dbReference>
<keyword evidence="6" id="KW-1185">Reference proteome</keyword>
<evidence type="ECO:0000313" key="5">
    <source>
        <dbReference type="EMBL" id="GIJ61334.1"/>
    </source>
</evidence>
<dbReference type="InterPro" id="IPR001310">
    <property type="entry name" value="Histidine_triad_HIT"/>
</dbReference>
<protein>
    <submittedName>
        <fullName evidence="5">Histidine triad nucleotide-binding protein</fullName>
    </submittedName>
</protein>
<gene>
    <name evidence="5" type="ORF">Vau01_088500</name>
</gene>
<comment type="caution">
    <text evidence="5">The sequence shown here is derived from an EMBL/GenBank/DDBJ whole genome shotgun (WGS) entry which is preliminary data.</text>
</comment>
<dbReference type="PROSITE" id="PS51084">
    <property type="entry name" value="HIT_2"/>
    <property type="match status" value="1"/>
</dbReference>
<evidence type="ECO:0000256" key="1">
    <source>
        <dbReference type="PIRSR" id="PIRSR601310-1"/>
    </source>
</evidence>
<feature type="short sequence motif" description="Histidine triad motif" evidence="2 3">
    <location>
        <begin position="99"/>
        <end position="103"/>
    </location>
</feature>
<dbReference type="InterPro" id="IPR011146">
    <property type="entry name" value="HIT-like"/>
</dbReference>
<reference evidence="5" key="1">
    <citation type="submission" date="2021-01" db="EMBL/GenBank/DDBJ databases">
        <title>Whole genome shotgun sequence of Virgisporangium aurantiacum NBRC 16421.</title>
        <authorList>
            <person name="Komaki H."/>
            <person name="Tamura T."/>
        </authorList>
    </citation>
    <scope>NUCLEOTIDE SEQUENCE</scope>
    <source>
        <strain evidence="5">NBRC 16421</strain>
    </source>
</reference>
<organism evidence="5 6">
    <name type="scientific">Virgisporangium aurantiacum</name>
    <dbReference type="NCBI Taxonomy" id="175570"/>
    <lineage>
        <taxon>Bacteria</taxon>
        <taxon>Bacillati</taxon>
        <taxon>Actinomycetota</taxon>
        <taxon>Actinomycetes</taxon>
        <taxon>Micromonosporales</taxon>
        <taxon>Micromonosporaceae</taxon>
        <taxon>Virgisporangium</taxon>
    </lineage>
</organism>
<dbReference type="PANTHER" id="PTHR23089">
    <property type="entry name" value="HISTIDINE TRIAD HIT PROTEIN"/>
    <property type="match status" value="1"/>
</dbReference>
<dbReference type="Gene3D" id="3.30.428.10">
    <property type="entry name" value="HIT-like"/>
    <property type="match status" value="1"/>
</dbReference>
<dbReference type="PRINTS" id="PR00332">
    <property type="entry name" value="HISTRIAD"/>
</dbReference>